<comment type="caution">
    <text evidence="1">The sequence shown here is derived from an EMBL/GenBank/DDBJ whole genome shotgun (WGS) entry which is preliminary data.</text>
</comment>
<sequence>MKEFAFDKEKAIALAEQLGLTVKLNSDTPGIYCNGKEVDVKEIFPELKKLEEDKCLILSEDEAVKHQSEWEYPVLIRIADKDGDLPPLDNQKQYKGILELYFYDLRVTEDEWRNRGLEKYPIFTDLQAFQLFSFIENHKKADSFVIHCGAGVSRSPAIAIGVARYLGDTDLAKRIMDNNRYSPNQHVLNVVNKKMDETML</sequence>
<dbReference type="SUPFAM" id="SSF52799">
    <property type="entry name" value="(Phosphotyrosine protein) phosphatases II"/>
    <property type="match status" value="1"/>
</dbReference>
<evidence type="ECO:0000313" key="2">
    <source>
        <dbReference type="Proteomes" id="UP000013487"/>
    </source>
</evidence>
<organism evidence="1 2">
    <name type="scientific">Bacillus thuringiensis T01-328</name>
    <dbReference type="NCBI Taxonomy" id="1324966"/>
    <lineage>
        <taxon>Bacteria</taxon>
        <taxon>Bacillati</taxon>
        <taxon>Bacillota</taxon>
        <taxon>Bacilli</taxon>
        <taxon>Bacillales</taxon>
        <taxon>Bacillaceae</taxon>
        <taxon>Bacillus</taxon>
        <taxon>Bacillus cereus group</taxon>
    </lineage>
</organism>
<gene>
    <name evidence="1" type="ORF">BTCBT_002988</name>
</gene>
<proteinExistence type="predicted"/>
<name>A0AAN4HKH7_BACTU</name>
<dbReference type="EMBL" id="ARXZ02000004">
    <property type="protein sequence ID" value="ERI01400.1"/>
    <property type="molecule type" value="Genomic_DNA"/>
</dbReference>
<evidence type="ECO:0008006" key="3">
    <source>
        <dbReference type="Google" id="ProtNLM"/>
    </source>
</evidence>
<dbReference type="RefSeq" id="WP_000657179.1">
    <property type="nucleotide sequence ID" value="NZ_ARXZ02000004.1"/>
</dbReference>
<dbReference type="Gene3D" id="3.90.190.10">
    <property type="entry name" value="Protein tyrosine phosphatase superfamily"/>
    <property type="match status" value="1"/>
</dbReference>
<protein>
    <recommendedName>
        <fullName evidence="3">Tyrosine specific protein phosphatases domain-containing protein</fullName>
    </recommendedName>
</protein>
<evidence type="ECO:0000313" key="1">
    <source>
        <dbReference type="EMBL" id="ERI01400.1"/>
    </source>
</evidence>
<dbReference type="PROSITE" id="PS00383">
    <property type="entry name" value="TYR_PHOSPHATASE_1"/>
    <property type="match status" value="1"/>
</dbReference>
<reference evidence="1 2" key="1">
    <citation type="journal article" date="2013" name="Genome Announc.">
        <title>Draft Genome Sequence of Bacillus thuringiensis var. thuringiensis Strain T01-328, a Brazilian Isolate That Produces a Soluble Pesticide Protein, Cry1Ia.</title>
        <authorList>
            <person name="Varani A.M."/>
            <person name="Lemos M.V."/>
            <person name="Fernandes C.C."/>
            <person name="Lemos E.G."/>
            <person name="Alves E.C."/>
            <person name="Desiderio J.A."/>
        </authorList>
    </citation>
    <scope>NUCLEOTIDE SEQUENCE [LARGE SCALE GENOMIC DNA]</scope>
    <source>
        <strain evidence="1 2">T01-328</strain>
    </source>
</reference>
<dbReference type="Proteomes" id="UP000013487">
    <property type="component" value="Unassembled WGS sequence"/>
</dbReference>
<dbReference type="InterPro" id="IPR016130">
    <property type="entry name" value="Tyr_Pase_AS"/>
</dbReference>
<dbReference type="AlphaFoldDB" id="A0AAN4HKH7"/>
<accession>A0AAN4HKH7</accession>
<dbReference type="InterPro" id="IPR029021">
    <property type="entry name" value="Prot-tyrosine_phosphatase-like"/>
</dbReference>